<accession>A0A0W7WTU4</accession>
<sequence>MTNPPAQEPLPISGIPRAGLPAHAVVVGDPSRAAAVADLLTDAKEVSYHREYRTFTGIWHDLPVVVSSHGVGAPGALCLFQELAEAGVTHLIRLGTAGAIRPGIGDGDLVVADAAVRDDGVTQQLIPAEYPAFAAPEAVLALQHAAREARAPHHRGVVWTRAAFQPGFLPLPAAAYERAGIAAIEMELSALYVFASTHGLIAGGALVVDGANADDLVDKEATGGYDPHRSVVAAGVTRAARITLEALRLLAAEDAGLPARTEPVPTIPAPRATPETPPDTQDR</sequence>
<dbReference type="CDD" id="cd17767">
    <property type="entry name" value="UP_EcUdp-like"/>
    <property type="match status" value="1"/>
</dbReference>
<dbReference type="STRING" id="1765722.AT728_01790"/>
<dbReference type="AlphaFoldDB" id="A0A0W7WTU4"/>
<feature type="region of interest" description="Disordered" evidence="4">
    <location>
        <begin position="259"/>
        <end position="283"/>
    </location>
</feature>
<dbReference type="Gene3D" id="3.40.50.1580">
    <property type="entry name" value="Nucleoside phosphorylase domain"/>
    <property type="match status" value="1"/>
</dbReference>
<protein>
    <recommendedName>
        <fullName evidence="2">Uridine phosphorylase</fullName>
        <ecNumber evidence="1">2.4.2.3</ecNumber>
    </recommendedName>
</protein>
<dbReference type="EMBL" id="LOCL01000062">
    <property type="protein sequence ID" value="KUF13993.1"/>
    <property type="molecule type" value="Genomic_DNA"/>
</dbReference>
<dbReference type="SUPFAM" id="SSF53167">
    <property type="entry name" value="Purine and uridine phosphorylases"/>
    <property type="match status" value="1"/>
</dbReference>
<evidence type="ECO:0000256" key="2">
    <source>
        <dbReference type="ARBA" id="ARBA00021980"/>
    </source>
</evidence>
<comment type="caution">
    <text evidence="6">The sequence shown here is derived from an EMBL/GenBank/DDBJ whole genome shotgun (WGS) entry which is preliminary data.</text>
</comment>
<dbReference type="PANTHER" id="PTHR43691:SF11">
    <property type="entry name" value="FI09636P-RELATED"/>
    <property type="match status" value="1"/>
</dbReference>
<dbReference type="GO" id="GO:0005829">
    <property type="term" value="C:cytosol"/>
    <property type="evidence" value="ECO:0007669"/>
    <property type="project" value="TreeGrafter"/>
</dbReference>
<comment type="catalytic activity">
    <reaction evidence="3">
        <text>uridine + phosphate = alpha-D-ribose 1-phosphate + uracil</text>
        <dbReference type="Rhea" id="RHEA:24388"/>
        <dbReference type="ChEBI" id="CHEBI:16704"/>
        <dbReference type="ChEBI" id="CHEBI:17568"/>
        <dbReference type="ChEBI" id="CHEBI:43474"/>
        <dbReference type="ChEBI" id="CHEBI:57720"/>
        <dbReference type="EC" id="2.4.2.3"/>
    </reaction>
</comment>
<dbReference type="OrthoDB" id="9782889at2"/>
<evidence type="ECO:0000256" key="4">
    <source>
        <dbReference type="SAM" id="MobiDB-lite"/>
    </source>
</evidence>
<dbReference type="GO" id="GO:0004850">
    <property type="term" value="F:uridine phosphorylase activity"/>
    <property type="evidence" value="ECO:0007669"/>
    <property type="project" value="UniProtKB-EC"/>
</dbReference>
<evidence type="ECO:0000256" key="1">
    <source>
        <dbReference type="ARBA" id="ARBA00011888"/>
    </source>
</evidence>
<dbReference type="InterPro" id="IPR035994">
    <property type="entry name" value="Nucleoside_phosphorylase_sf"/>
</dbReference>
<dbReference type="EC" id="2.4.2.3" evidence="1"/>
<proteinExistence type="predicted"/>
<name>A0A0W7WTU4_9ACTN</name>
<evidence type="ECO:0000313" key="7">
    <source>
        <dbReference type="Proteomes" id="UP000054804"/>
    </source>
</evidence>
<dbReference type="PANTHER" id="PTHR43691">
    <property type="entry name" value="URIDINE PHOSPHORYLASE"/>
    <property type="match status" value="1"/>
</dbReference>
<organism evidence="6 7">
    <name type="scientific">Streptomyces silvensis</name>
    <dbReference type="NCBI Taxonomy" id="1765722"/>
    <lineage>
        <taxon>Bacteria</taxon>
        <taxon>Bacillati</taxon>
        <taxon>Actinomycetota</taxon>
        <taxon>Actinomycetes</taxon>
        <taxon>Kitasatosporales</taxon>
        <taxon>Streptomycetaceae</taxon>
        <taxon>Streptomyces</taxon>
    </lineage>
</organism>
<dbReference type="Pfam" id="PF01048">
    <property type="entry name" value="PNP_UDP_1"/>
    <property type="match status" value="1"/>
</dbReference>
<evidence type="ECO:0000313" key="6">
    <source>
        <dbReference type="EMBL" id="KUF13993.1"/>
    </source>
</evidence>
<evidence type="ECO:0000256" key="3">
    <source>
        <dbReference type="ARBA" id="ARBA00048447"/>
    </source>
</evidence>
<gene>
    <name evidence="6" type="ORF">AT728_01790</name>
</gene>
<dbReference type="GO" id="GO:0009116">
    <property type="term" value="P:nucleoside metabolic process"/>
    <property type="evidence" value="ECO:0007669"/>
    <property type="project" value="InterPro"/>
</dbReference>
<keyword evidence="7" id="KW-1185">Reference proteome</keyword>
<dbReference type="RefSeq" id="WP_058851746.1">
    <property type="nucleotide sequence ID" value="NZ_LOCL01000062.1"/>
</dbReference>
<dbReference type="Proteomes" id="UP000054804">
    <property type="component" value="Unassembled WGS sequence"/>
</dbReference>
<evidence type="ECO:0000259" key="5">
    <source>
        <dbReference type="Pfam" id="PF01048"/>
    </source>
</evidence>
<feature type="domain" description="Nucleoside phosphorylase" evidence="5">
    <location>
        <begin position="23"/>
        <end position="248"/>
    </location>
</feature>
<dbReference type="InterPro" id="IPR000845">
    <property type="entry name" value="Nucleoside_phosphorylase_d"/>
</dbReference>
<reference evidence="6 7" key="1">
    <citation type="submission" date="2015-12" db="EMBL/GenBank/DDBJ databases">
        <title>Draft genome sequence of Streptomyces silvensis ATCC 53525, a producer of novel hormone antagonists.</title>
        <authorList>
            <person name="Johnston C.W."/>
            <person name="Li Y."/>
            <person name="Magarvey N.A."/>
        </authorList>
    </citation>
    <scope>NUCLEOTIDE SEQUENCE [LARGE SCALE GENOMIC DNA]</scope>
    <source>
        <strain evidence="6 7">ATCC 53525</strain>
    </source>
</reference>